<feature type="domain" description="NADP-dependent oxidoreductase" evidence="1">
    <location>
        <begin position="15"/>
        <end position="315"/>
    </location>
</feature>
<keyword evidence="3" id="KW-1185">Reference proteome</keyword>
<reference evidence="2 3" key="1">
    <citation type="submission" date="2018-05" db="EMBL/GenBank/DDBJ databases">
        <title>Micromonospora atacamensis sp. nov., a novel actinobacteria isolated from high altitude Atacama Desert soil.</title>
        <authorList>
            <person name="Carro L."/>
            <person name="Golinska P."/>
            <person name="Klenk H.-P."/>
            <person name="Goodfellow M."/>
        </authorList>
    </citation>
    <scope>NUCLEOTIDE SEQUENCE [LARGE SCALE GENOMIC DNA]</scope>
    <source>
        <strain evidence="2 3">5R2A7</strain>
    </source>
</reference>
<evidence type="ECO:0000259" key="1">
    <source>
        <dbReference type="Pfam" id="PF00248"/>
    </source>
</evidence>
<evidence type="ECO:0000313" key="3">
    <source>
        <dbReference type="Proteomes" id="UP000245410"/>
    </source>
</evidence>
<dbReference type="Gene3D" id="3.20.20.100">
    <property type="entry name" value="NADP-dependent oxidoreductase domain"/>
    <property type="match status" value="1"/>
</dbReference>
<dbReference type="EMBL" id="QGKR01000178">
    <property type="protein sequence ID" value="PWR09474.1"/>
    <property type="molecule type" value="Genomic_DNA"/>
</dbReference>
<evidence type="ECO:0000313" key="2">
    <source>
        <dbReference type="EMBL" id="PWR09474.1"/>
    </source>
</evidence>
<dbReference type="OrthoDB" id="3664926at2"/>
<sequence>MQYRRFGRLAWQISEISYGMWGVGGGLHGWTGVDDDEKFAALQRAVDLGCNFFDTAWVYGRGHSEQVLGDLVRANPGTRLYVATKVPPKDMRWPSTRESTLDDVFPPKHIEEYVHKSLDNLGLESIDLLHLHVWEDSWTDDPRWQETLTGLRDRGLIGGIGISVNRWEAWNGVRAIETGLIDAVQVIYNIFDQDPEDELFPVAEAHDVAVIARVPFDEGTLTGTLTLDSTWPEGDWRNSYFVPENLAESVARARALREDLPPGMPMPEAALRFILADPRVCTTIPGMRRIAHVESNIGVSDGKPLDPDLLATLRRHRWSRQPTWWSQ</sequence>
<comment type="caution">
    <text evidence="2">The sequence shown here is derived from an EMBL/GenBank/DDBJ whole genome shotgun (WGS) entry which is preliminary data.</text>
</comment>
<accession>A0A317D4F4</accession>
<dbReference type="PANTHER" id="PTHR43312">
    <property type="entry name" value="D-THREO-ALDOSE 1-DEHYDROGENASE"/>
    <property type="match status" value="1"/>
</dbReference>
<dbReference type="Pfam" id="PF00248">
    <property type="entry name" value="Aldo_ket_red"/>
    <property type="match status" value="1"/>
</dbReference>
<dbReference type="InterPro" id="IPR023210">
    <property type="entry name" value="NADP_OxRdtase_dom"/>
</dbReference>
<protein>
    <submittedName>
        <fullName evidence="2">Aldo/keto reductase</fullName>
    </submittedName>
</protein>
<gene>
    <name evidence="2" type="ORF">DKT68_12005</name>
</gene>
<dbReference type="RefSeq" id="WP_109817495.1">
    <property type="nucleotide sequence ID" value="NZ_QGKR01000178.1"/>
</dbReference>
<organism evidence="2 3">
    <name type="scientific">Micromonospora acroterricola</name>
    <dbReference type="NCBI Taxonomy" id="2202421"/>
    <lineage>
        <taxon>Bacteria</taxon>
        <taxon>Bacillati</taxon>
        <taxon>Actinomycetota</taxon>
        <taxon>Actinomycetes</taxon>
        <taxon>Micromonosporales</taxon>
        <taxon>Micromonosporaceae</taxon>
        <taxon>Micromonospora</taxon>
    </lineage>
</organism>
<dbReference type="Proteomes" id="UP000245410">
    <property type="component" value="Unassembled WGS sequence"/>
</dbReference>
<dbReference type="CDD" id="cd19086">
    <property type="entry name" value="AKR_AKR11C1"/>
    <property type="match status" value="1"/>
</dbReference>
<dbReference type="InterPro" id="IPR053135">
    <property type="entry name" value="AKR2_Oxidoreductase"/>
</dbReference>
<dbReference type="SUPFAM" id="SSF51430">
    <property type="entry name" value="NAD(P)-linked oxidoreductase"/>
    <property type="match status" value="1"/>
</dbReference>
<dbReference type="AlphaFoldDB" id="A0A317D4F4"/>
<proteinExistence type="predicted"/>
<dbReference type="InterPro" id="IPR036812">
    <property type="entry name" value="NAD(P)_OxRdtase_dom_sf"/>
</dbReference>
<dbReference type="PANTHER" id="PTHR43312:SF1">
    <property type="entry name" value="NADP-DEPENDENT OXIDOREDUCTASE DOMAIN-CONTAINING PROTEIN"/>
    <property type="match status" value="1"/>
</dbReference>
<name>A0A317D4F4_9ACTN</name>